<dbReference type="Pfam" id="PF01569">
    <property type="entry name" value="PAP2"/>
    <property type="match status" value="1"/>
</dbReference>
<accession>A0ABS1C7D4</accession>
<dbReference type="PANTHER" id="PTHR14969:SF13">
    <property type="entry name" value="AT30094P"/>
    <property type="match status" value="1"/>
</dbReference>
<dbReference type="PANTHER" id="PTHR14969">
    <property type="entry name" value="SPHINGOSINE-1-PHOSPHATE PHOSPHOHYDROLASE"/>
    <property type="match status" value="1"/>
</dbReference>
<feature type="transmembrane region" description="Helical" evidence="1">
    <location>
        <begin position="160"/>
        <end position="179"/>
    </location>
</feature>
<feature type="transmembrane region" description="Helical" evidence="1">
    <location>
        <begin position="71"/>
        <end position="87"/>
    </location>
</feature>
<keyword evidence="4" id="KW-1185">Reference proteome</keyword>
<feature type="transmembrane region" description="Helical" evidence="1">
    <location>
        <begin position="94"/>
        <end position="111"/>
    </location>
</feature>
<gene>
    <name evidence="3" type="ORF">IBJ83_01575</name>
</gene>
<evidence type="ECO:0000313" key="3">
    <source>
        <dbReference type="EMBL" id="MBK1468008.1"/>
    </source>
</evidence>
<organism evidence="3 4">
    <name type="scientific">Parvimonas parva</name>
    <dbReference type="NCBI Taxonomy" id="2769485"/>
    <lineage>
        <taxon>Bacteria</taxon>
        <taxon>Bacillati</taxon>
        <taxon>Bacillota</taxon>
        <taxon>Tissierellia</taxon>
        <taxon>Tissierellales</taxon>
        <taxon>Peptoniphilaceae</taxon>
        <taxon>Parvimonas</taxon>
    </lineage>
</organism>
<protein>
    <submittedName>
        <fullName evidence="3">Phosphatase PAP2 family protein</fullName>
    </submittedName>
</protein>
<reference evidence="3 4" key="1">
    <citation type="submission" date="2020-09" db="EMBL/GenBank/DDBJ databases">
        <title>Parvimonas S3374 sp. nov.</title>
        <authorList>
            <person name="Buhl M."/>
        </authorList>
    </citation>
    <scope>NUCLEOTIDE SEQUENCE [LARGE SCALE GENOMIC DNA]</scope>
    <source>
        <strain evidence="3 4">S3374</strain>
    </source>
</reference>
<feature type="transmembrane region" description="Helical" evidence="1">
    <location>
        <begin position="185"/>
        <end position="201"/>
    </location>
</feature>
<dbReference type="EMBL" id="JACVDA010000003">
    <property type="protein sequence ID" value="MBK1468008.1"/>
    <property type="molecule type" value="Genomic_DNA"/>
</dbReference>
<dbReference type="SMART" id="SM00014">
    <property type="entry name" value="acidPPc"/>
    <property type="match status" value="1"/>
</dbReference>
<dbReference type="SUPFAM" id="SSF48317">
    <property type="entry name" value="Acid phosphatase/Vanadium-dependent haloperoxidase"/>
    <property type="match status" value="1"/>
</dbReference>
<feature type="transmembrane region" description="Helical" evidence="1">
    <location>
        <begin position="12"/>
        <end position="30"/>
    </location>
</feature>
<name>A0ABS1C7D4_9FIRM</name>
<sequence>MKKVKLNLQNFIILFFTVLVCSIFLGFYLKNINLKDSIDYKIMFFIQSNNIFTKSSILLNFIKFITTLGNSRTYLFLFIPFGIYFYYNNLKKEFVFLFIVLIFTFALNELIKLIVSRQRPIEFFVINMNGFSYPSGHSMNFSSFYLTFRFLLREKLNSKIIDVIVYILIFLVAISRVILGVHWPIDVVIGFILGYFCYNLAKRLYFSFWRS</sequence>
<feature type="transmembrane region" description="Helical" evidence="1">
    <location>
        <begin position="131"/>
        <end position="148"/>
    </location>
</feature>
<dbReference type="InterPro" id="IPR036938">
    <property type="entry name" value="PAP2/HPO_sf"/>
</dbReference>
<dbReference type="CDD" id="cd03392">
    <property type="entry name" value="PAP2_like_2"/>
    <property type="match status" value="1"/>
</dbReference>
<evidence type="ECO:0000256" key="1">
    <source>
        <dbReference type="SAM" id="Phobius"/>
    </source>
</evidence>
<feature type="domain" description="Phosphatidic acid phosphatase type 2/haloperoxidase" evidence="2">
    <location>
        <begin position="94"/>
        <end position="202"/>
    </location>
</feature>
<keyword evidence="1" id="KW-0812">Transmembrane</keyword>
<dbReference type="RefSeq" id="WP_201275075.1">
    <property type="nucleotide sequence ID" value="NZ_JACVDA010000003.1"/>
</dbReference>
<keyword evidence="1" id="KW-0472">Membrane</keyword>
<evidence type="ECO:0000259" key="2">
    <source>
        <dbReference type="SMART" id="SM00014"/>
    </source>
</evidence>
<comment type="caution">
    <text evidence="3">The sequence shown here is derived from an EMBL/GenBank/DDBJ whole genome shotgun (WGS) entry which is preliminary data.</text>
</comment>
<keyword evidence="1" id="KW-1133">Transmembrane helix</keyword>
<dbReference type="Gene3D" id="1.20.144.10">
    <property type="entry name" value="Phosphatidic acid phosphatase type 2/haloperoxidase"/>
    <property type="match status" value="2"/>
</dbReference>
<dbReference type="Proteomes" id="UP000823123">
    <property type="component" value="Unassembled WGS sequence"/>
</dbReference>
<proteinExistence type="predicted"/>
<dbReference type="InterPro" id="IPR000326">
    <property type="entry name" value="PAP2/HPO"/>
</dbReference>
<evidence type="ECO:0000313" key="4">
    <source>
        <dbReference type="Proteomes" id="UP000823123"/>
    </source>
</evidence>